<dbReference type="Pfam" id="PF04860">
    <property type="entry name" value="Phage_portal"/>
    <property type="match status" value="1"/>
</dbReference>
<comment type="caution">
    <text evidence="2">The sequence shown here is derived from an EMBL/GenBank/DDBJ whole genome shotgun (WGS) entry which is preliminary data.</text>
</comment>
<protein>
    <submittedName>
        <fullName evidence="2">Phage portal protein</fullName>
    </submittedName>
</protein>
<gene>
    <name evidence="2" type="ORF">GCM10010151_41920</name>
</gene>
<dbReference type="Proteomes" id="UP001501822">
    <property type="component" value="Unassembled WGS sequence"/>
</dbReference>
<dbReference type="EMBL" id="BAAABM010000037">
    <property type="protein sequence ID" value="GAA0347826.1"/>
    <property type="molecule type" value="Genomic_DNA"/>
</dbReference>
<dbReference type="Gene3D" id="1.20.1270.210">
    <property type="match status" value="1"/>
</dbReference>
<sequence length="387" mass="42781">MRWWPFGRRTERRTIAWQDVWGSGADAEHLRGDSMNVALSLVPVYAATRLIADSVASLPLETYRRAGDTRTRITDPALIADPTAFGTTFDWVHRAVTSLALRGNAYGLVTSTDRSGTPSRIEWLHPDEVSIEQDDTAYAPRWYWRGRLLESAAFVHIPGFTLPGKVKGLSPIAAYKNAVEIGLYAQRFGRDWFVNGSTPAAVLETTEEVTQDQAKVIKDRFKNAAKGREPVALGLGVTYKPISVPAEESQFLATIRATKTDIANIYGIPPELIGGETGSSMTYANVEQQKIMLVTYALRSYLTKIETAVSRLLPRPQYVRFNADAVLRADTKTRYEAHHLALTDGWKSKDEVRAEEDLPPLPNGEGTKYAPILPTQPARVPPAGGTQ</sequence>
<dbReference type="Gene3D" id="3.30.1120.70">
    <property type="match status" value="1"/>
</dbReference>
<reference evidence="2 3" key="1">
    <citation type="journal article" date="2019" name="Int. J. Syst. Evol. Microbiol.">
        <title>The Global Catalogue of Microorganisms (GCM) 10K type strain sequencing project: providing services to taxonomists for standard genome sequencing and annotation.</title>
        <authorList>
            <consortium name="The Broad Institute Genomics Platform"/>
            <consortium name="The Broad Institute Genome Sequencing Center for Infectious Disease"/>
            <person name="Wu L."/>
            <person name="Ma J."/>
        </authorList>
    </citation>
    <scope>NUCLEOTIDE SEQUENCE [LARGE SCALE GENOMIC DNA]</scope>
    <source>
        <strain evidence="2 3">JCM 3146</strain>
    </source>
</reference>
<evidence type="ECO:0000313" key="2">
    <source>
        <dbReference type="EMBL" id="GAA0347826.1"/>
    </source>
</evidence>
<feature type="region of interest" description="Disordered" evidence="1">
    <location>
        <begin position="351"/>
        <end position="387"/>
    </location>
</feature>
<dbReference type="Gene3D" id="3.40.140.120">
    <property type="match status" value="1"/>
</dbReference>
<dbReference type="RefSeq" id="WP_252801311.1">
    <property type="nucleotide sequence ID" value="NZ_BAAABM010000037.1"/>
</dbReference>
<dbReference type="InterPro" id="IPR006944">
    <property type="entry name" value="Phage/GTA_portal"/>
</dbReference>
<keyword evidence="3" id="KW-1185">Reference proteome</keyword>
<proteinExistence type="predicted"/>
<evidence type="ECO:0000313" key="3">
    <source>
        <dbReference type="Proteomes" id="UP001501822"/>
    </source>
</evidence>
<name>A0ABN0WVH4_9ACTN</name>
<dbReference type="NCBIfam" id="TIGR01537">
    <property type="entry name" value="portal_HK97"/>
    <property type="match status" value="1"/>
</dbReference>
<accession>A0ABN0WVH4</accession>
<evidence type="ECO:0000256" key="1">
    <source>
        <dbReference type="SAM" id="MobiDB-lite"/>
    </source>
</evidence>
<organism evidence="2 3">
    <name type="scientific">Actinoallomurus spadix</name>
    <dbReference type="NCBI Taxonomy" id="79912"/>
    <lineage>
        <taxon>Bacteria</taxon>
        <taxon>Bacillati</taxon>
        <taxon>Actinomycetota</taxon>
        <taxon>Actinomycetes</taxon>
        <taxon>Streptosporangiales</taxon>
        <taxon>Thermomonosporaceae</taxon>
        <taxon>Actinoallomurus</taxon>
    </lineage>
</organism>
<dbReference type="InterPro" id="IPR006427">
    <property type="entry name" value="Portal_HK97"/>
</dbReference>